<feature type="domain" description="Putative regulatory protein FmdB zinc ribbon" evidence="2">
    <location>
        <begin position="1"/>
        <end position="42"/>
    </location>
</feature>
<protein>
    <submittedName>
        <fullName evidence="3">Putative regulatory protein, FmdB family</fullName>
    </submittedName>
</protein>
<proteinExistence type="predicted"/>
<dbReference type="NCBIfam" id="TIGR02605">
    <property type="entry name" value="CxxC_CxxC_SSSS"/>
    <property type="match status" value="1"/>
</dbReference>
<dbReference type="EMBL" id="LFDV01000002">
    <property type="protein sequence ID" value="KTB48635.1"/>
    <property type="molecule type" value="Genomic_DNA"/>
</dbReference>
<evidence type="ECO:0000256" key="1">
    <source>
        <dbReference type="SAM" id="MobiDB-lite"/>
    </source>
</evidence>
<dbReference type="Proteomes" id="UP000053947">
    <property type="component" value="Unassembled WGS sequence"/>
</dbReference>
<feature type="compositionally biased region" description="Acidic residues" evidence="1">
    <location>
        <begin position="210"/>
        <end position="224"/>
    </location>
</feature>
<accession>A0A0W0GJ92</accession>
<feature type="compositionally biased region" description="Basic and acidic residues" evidence="1">
    <location>
        <begin position="196"/>
        <end position="209"/>
    </location>
</feature>
<evidence type="ECO:0000259" key="2">
    <source>
        <dbReference type="SMART" id="SM00834"/>
    </source>
</evidence>
<keyword evidence="4" id="KW-1185">Reference proteome</keyword>
<dbReference type="SMART" id="SM00834">
    <property type="entry name" value="CxxC_CXXC_SSSS"/>
    <property type="match status" value="1"/>
</dbReference>
<gene>
    <name evidence="3" type="ORF">DEALK_14810</name>
</gene>
<name>A0A0W0GJ92_9CHLR</name>
<dbReference type="PATRIC" id="fig|1217799.6.peg.1529"/>
<dbReference type="Pfam" id="PF09723">
    <property type="entry name" value="Zn_ribbon_8"/>
    <property type="match status" value="1"/>
</dbReference>
<feature type="region of interest" description="Disordered" evidence="1">
    <location>
        <begin position="180"/>
        <end position="224"/>
    </location>
</feature>
<evidence type="ECO:0000313" key="4">
    <source>
        <dbReference type="Proteomes" id="UP000053947"/>
    </source>
</evidence>
<organism evidence="3 4">
    <name type="scientific">Dehalogenimonas alkenigignens</name>
    <dbReference type="NCBI Taxonomy" id="1217799"/>
    <lineage>
        <taxon>Bacteria</taxon>
        <taxon>Bacillati</taxon>
        <taxon>Chloroflexota</taxon>
        <taxon>Dehalococcoidia</taxon>
        <taxon>Dehalococcoidales</taxon>
        <taxon>Dehalococcoidaceae</taxon>
        <taxon>Dehalogenimonas</taxon>
    </lineage>
</organism>
<dbReference type="OrthoDB" id="9813321at2"/>
<dbReference type="AlphaFoldDB" id="A0A0W0GJ92"/>
<dbReference type="InterPro" id="IPR013429">
    <property type="entry name" value="Regulatory_FmdB_Zinc_ribbon"/>
</dbReference>
<dbReference type="RefSeq" id="WP_083496404.1">
    <property type="nucleotide sequence ID" value="NZ_KQ758903.1"/>
</dbReference>
<reference evidence="3 4" key="1">
    <citation type="submission" date="2015-06" db="EMBL/GenBank/DDBJ databases">
        <title>Genome sequence of the organohalide-respiring Dehalogenimonas alkenigignens type strain (IP3-3T).</title>
        <authorList>
            <person name="Key T.A."/>
            <person name="Richmond D.P."/>
            <person name="Bowman K.S."/>
            <person name="Cho Y.-J."/>
            <person name="Chun J."/>
            <person name="da Costa M.S."/>
            <person name="Rainey F.A."/>
            <person name="Moe W.M."/>
        </authorList>
    </citation>
    <scope>NUCLEOTIDE SEQUENCE [LARGE SCALE GENOMIC DNA]</scope>
    <source>
        <strain evidence="3 4">IP3-3</strain>
    </source>
</reference>
<evidence type="ECO:0000313" key="3">
    <source>
        <dbReference type="EMBL" id="KTB48635.1"/>
    </source>
</evidence>
<comment type="caution">
    <text evidence="3">The sequence shown here is derived from an EMBL/GenBank/DDBJ whole genome shotgun (WGS) entry which is preliminary data.</text>
</comment>
<sequence>MPIYEYICPQCRKTFELRRPFSECDAITPCPTCNVECDRILSSNFSQVMATPADSYLLTQDKAKEKMWLSQRRVEDDKIKDPDPLARWRKEREQACGKGPEAWVEWAKEELVKQEKEKDEKRMKETAEKDYAAWALKSSKVDPLEKTRYEALKELQKIDAAEQAYKEKMKWNPATETWEEDKPAFDYPPVIKPTGQKKESKFDRKKTVTEEESENEIPEDEQYL</sequence>